<feature type="transmembrane region" description="Helical" evidence="1">
    <location>
        <begin position="12"/>
        <end position="35"/>
    </location>
</feature>
<dbReference type="PATRIC" id="fig|546263.7.peg.1130"/>
<dbReference type="PROSITE" id="PS51257">
    <property type="entry name" value="PROKAR_LIPOPROTEIN"/>
    <property type="match status" value="1"/>
</dbReference>
<keyword evidence="1" id="KW-0812">Transmembrane</keyword>
<reference evidence="2 3" key="2">
    <citation type="journal article" date="2015" name="PLoS Genet.">
        <title>Common Cell Shape Evolution of Two Nasopharyngeal Pathogens.</title>
        <authorList>
            <person name="Veyrier F.J."/>
            <person name="Biais N."/>
            <person name="Morales P."/>
            <person name="Belkacem N."/>
            <person name="Guilhen C."/>
            <person name="Ranjeva S."/>
            <person name="Sismeiro O."/>
            <person name="Pehau-Arnaudet G."/>
            <person name="Rocha E.P."/>
            <person name="Werts C."/>
            <person name="Taha M.K."/>
            <person name="Boneca I.G."/>
        </authorList>
    </citation>
    <scope>NUCLEOTIDE SEQUENCE [LARGE SCALE GENOMIC DNA]</scope>
    <source>
        <strain evidence="2 3">ATCC 29315</strain>
    </source>
</reference>
<keyword evidence="3" id="KW-1185">Reference proteome</keyword>
<sequence>MTDIIRTTARRSLLLASILMLTGCASLTLGAIWGIQDGLNKARWQRERNQTLGHTAKRISVYASNHTSNAYTVGIRDDTDNDGNHFYLRAKEGQQSPTWVKDSWHNDMYRDIPRRWSKDYLIRVEWRDESSGRYYRAKFVLPHYQYAPSNLELHFLPDNKLLVCVNSYVQTPSYRKWVAGGCDTEPLVPNTESVEIQDSQLRRIESPVRRSK</sequence>
<dbReference type="KEGG" id="nel:NELON_05300"/>
<evidence type="ECO:0000256" key="1">
    <source>
        <dbReference type="SAM" id="Phobius"/>
    </source>
</evidence>
<keyword evidence="1" id="KW-0472">Membrane</keyword>
<gene>
    <name evidence="2" type="ORF">NELON_05300</name>
</gene>
<proteinExistence type="predicted"/>
<evidence type="ECO:0000313" key="3">
    <source>
        <dbReference type="Proteomes" id="UP000031392"/>
    </source>
</evidence>
<dbReference type="HOGENOM" id="CLU_1298406_0_0_4"/>
<evidence type="ECO:0008006" key="4">
    <source>
        <dbReference type="Google" id="ProtNLM"/>
    </source>
</evidence>
<accession>A0A0B5CHB7</accession>
<dbReference type="RefSeq" id="WP_040666387.1">
    <property type="nucleotide sequence ID" value="NZ_CP007726.1"/>
</dbReference>
<reference evidence="3" key="1">
    <citation type="submission" date="2014-05" db="EMBL/GenBank/DDBJ databases">
        <title>Complete Genome sequence of Neisseria elongata subsp. glycolytica.</title>
        <authorList>
            <person name="Veyrier F.J."/>
            <person name="Taha M.-K."/>
        </authorList>
    </citation>
    <scope>NUCLEOTIDE SEQUENCE [LARGE SCALE GENOMIC DNA]</scope>
    <source>
        <strain evidence="3">ATCC 29315</strain>
    </source>
</reference>
<dbReference type="Proteomes" id="UP000031392">
    <property type="component" value="Chromosome"/>
</dbReference>
<organism evidence="2 3">
    <name type="scientific">Neisseria elongata subsp. glycolytica ATCC 29315</name>
    <dbReference type="NCBI Taxonomy" id="546263"/>
    <lineage>
        <taxon>Bacteria</taxon>
        <taxon>Pseudomonadati</taxon>
        <taxon>Pseudomonadota</taxon>
        <taxon>Betaproteobacteria</taxon>
        <taxon>Neisseriales</taxon>
        <taxon>Neisseriaceae</taxon>
        <taxon>Neisseria</taxon>
    </lineage>
</organism>
<dbReference type="AlphaFoldDB" id="A0A0B5CHB7"/>
<name>A0A0B5CHB7_NEIEG</name>
<keyword evidence="1" id="KW-1133">Transmembrane helix</keyword>
<dbReference type="EMBL" id="CP007726">
    <property type="protein sequence ID" value="AJE18367.1"/>
    <property type="molecule type" value="Genomic_DNA"/>
</dbReference>
<protein>
    <recommendedName>
        <fullName evidence="4">Lipoprotein</fullName>
    </recommendedName>
</protein>
<evidence type="ECO:0000313" key="2">
    <source>
        <dbReference type="EMBL" id="AJE18367.1"/>
    </source>
</evidence>